<evidence type="ECO:0000313" key="3">
    <source>
        <dbReference type="Proteomes" id="UP000002218"/>
    </source>
</evidence>
<dbReference type="HOGENOM" id="CLU_020336_13_2_11"/>
<dbReference type="KEGG" id="nml:Namu_4681"/>
<dbReference type="PANTHER" id="PTHR43798">
    <property type="entry name" value="MONOACYLGLYCEROL LIPASE"/>
    <property type="match status" value="1"/>
</dbReference>
<dbReference type="PRINTS" id="PR00111">
    <property type="entry name" value="ABHYDROLASE"/>
</dbReference>
<dbReference type="InterPro" id="IPR029058">
    <property type="entry name" value="AB_hydrolase_fold"/>
</dbReference>
<dbReference type="PANTHER" id="PTHR43798:SF33">
    <property type="entry name" value="HYDROLASE, PUTATIVE (AFU_ORTHOLOGUE AFUA_2G14860)-RELATED"/>
    <property type="match status" value="1"/>
</dbReference>
<organism evidence="2 3">
    <name type="scientific">Nakamurella multipartita (strain ATCC 700099 / DSM 44233 / CIP 104796 / JCM 9543 / NBRC 105858 / Y-104)</name>
    <name type="common">Microsphaera multipartita</name>
    <dbReference type="NCBI Taxonomy" id="479431"/>
    <lineage>
        <taxon>Bacteria</taxon>
        <taxon>Bacillati</taxon>
        <taxon>Actinomycetota</taxon>
        <taxon>Actinomycetes</taxon>
        <taxon>Nakamurellales</taxon>
        <taxon>Nakamurellaceae</taxon>
        <taxon>Nakamurella</taxon>
    </lineage>
</organism>
<name>C8X7V5_NAKMY</name>
<dbReference type="Proteomes" id="UP000002218">
    <property type="component" value="Chromosome"/>
</dbReference>
<dbReference type="InterPro" id="IPR000073">
    <property type="entry name" value="AB_hydrolase_1"/>
</dbReference>
<dbReference type="eggNOG" id="COG2267">
    <property type="taxonomic scope" value="Bacteria"/>
</dbReference>
<dbReference type="STRING" id="479431.Namu_4681"/>
<dbReference type="PRINTS" id="PR00412">
    <property type="entry name" value="EPOXHYDRLASE"/>
</dbReference>
<dbReference type="InterPro" id="IPR000639">
    <property type="entry name" value="Epox_hydrolase-like"/>
</dbReference>
<keyword evidence="2" id="KW-0378">Hydrolase</keyword>
<dbReference type="EMBL" id="CP001737">
    <property type="protein sequence ID" value="ACV80958.1"/>
    <property type="molecule type" value="Genomic_DNA"/>
</dbReference>
<proteinExistence type="predicted"/>
<keyword evidence="3" id="KW-1185">Reference proteome</keyword>
<dbReference type="RefSeq" id="WP_015749772.1">
    <property type="nucleotide sequence ID" value="NC_013235.1"/>
</dbReference>
<reference evidence="2 3" key="2">
    <citation type="journal article" date="2010" name="Stand. Genomic Sci.">
        <title>Complete genome sequence of Nakamurella multipartita type strain (Y-104).</title>
        <authorList>
            <person name="Tice H."/>
            <person name="Mayilraj S."/>
            <person name="Sims D."/>
            <person name="Lapidus A."/>
            <person name="Nolan M."/>
            <person name="Lucas S."/>
            <person name="Glavina Del Rio T."/>
            <person name="Copeland A."/>
            <person name="Cheng J.F."/>
            <person name="Meincke L."/>
            <person name="Bruce D."/>
            <person name="Goodwin L."/>
            <person name="Pitluck S."/>
            <person name="Ivanova N."/>
            <person name="Mavromatis K."/>
            <person name="Ovchinnikova G."/>
            <person name="Pati A."/>
            <person name="Chen A."/>
            <person name="Palaniappan K."/>
            <person name="Land M."/>
            <person name="Hauser L."/>
            <person name="Chang Y.J."/>
            <person name="Jeffries C.D."/>
            <person name="Detter J.C."/>
            <person name="Brettin T."/>
            <person name="Rohde M."/>
            <person name="Goker M."/>
            <person name="Bristow J."/>
            <person name="Eisen J.A."/>
            <person name="Markowitz V."/>
            <person name="Hugenholtz P."/>
            <person name="Kyrpides N.C."/>
            <person name="Klenk H.P."/>
            <person name="Chen F."/>
        </authorList>
    </citation>
    <scope>NUCLEOTIDE SEQUENCE [LARGE SCALE GENOMIC DNA]</scope>
    <source>
        <strain evidence="3">ATCC 700099 / DSM 44233 / CIP 104796 / JCM 9543 / NBRC 105858 / Y-104</strain>
    </source>
</reference>
<evidence type="ECO:0000259" key="1">
    <source>
        <dbReference type="Pfam" id="PF12697"/>
    </source>
</evidence>
<protein>
    <submittedName>
        <fullName evidence="2">Alpha/beta hydrolase fold protein</fullName>
    </submittedName>
</protein>
<dbReference type="Gene3D" id="3.40.50.1820">
    <property type="entry name" value="alpha/beta hydrolase"/>
    <property type="match status" value="1"/>
</dbReference>
<dbReference type="InterPro" id="IPR050266">
    <property type="entry name" value="AB_hydrolase_sf"/>
</dbReference>
<sequence>MAGRKSLRVQTRTVHGHRRAYVLAGRGPALLLLHGVGCDHHTWDPVIEHLSRRYTVIAPDLLGHGDSAKPRADYSLGGFANGMRDLLAILGIDRVTVVGHSFGGGVAMQFAYQFPQYAERLVMVAPGGLGPEVNPILRGLTLPGGSTALAVAATPPVYAALRLVGGRAHAIGLPGTADIPGALGVLKGKADPAERDAFLHVLRAVVDWKGQVVSMTDRAYLAREMPTCLVWGSRDTVLPVVHAQRARAVIPAARIEVIPGAGHFPHEEKPDQFVQILDDFIAATAPSVYDAKKWRTALRRGRAGEAARVGLRIPKDLRPEDLAGAPEPARTAG</sequence>
<feature type="domain" description="AB hydrolase-1" evidence="1">
    <location>
        <begin position="30"/>
        <end position="275"/>
    </location>
</feature>
<dbReference type="GO" id="GO:0016020">
    <property type="term" value="C:membrane"/>
    <property type="evidence" value="ECO:0007669"/>
    <property type="project" value="TreeGrafter"/>
</dbReference>
<reference evidence="3" key="1">
    <citation type="submission" date="2009-09" db="EMBL/GenBank/DDBJ databases">
        <title>The complete genome of Nakamurella multipartita DSM 44233.</title>
        <authorList>
            <consortium name="US DOE Joint Genome Institute (JGI-PGF)"/>
            <person name="Lucas S."/>
            <person name="Copeland A."/>
            <person name="Lapidus A."/>
            <person name="Glavina del Rio T."/>
            <person name="Dalin E."/>
            <person name="Tice H."/>
            <person name="Bruce D."/>
            <person name="Goodwin L."/>
            <person name="Pitluck S."/>
            <person name="Kyrpides N."/>
            <person name="Mavromatis K."/>
            <person name="Ivanova N."/>
            <person name="Ovchinnikova G."/>
            <person name="Sims D."/>
            <person name="Meincke L."/>
            <person name="Brettin T."/>
            <person name="Detter J.C."/>
            <person name="Han C."/>
            <person name="Larimer F."/>
            <person name="Land M."/>
            <person name="Hauser L."/>
            <person name="Markowitz V."/>
            <person name="Cheng J.-F."/>
            <person name="Hugenholtz P."/>
            <person name="Woyke T."/>
            <person name="Wu D."/>
            <person name="Klenk H.-P."/>
            <person name="Eisen J.A."/>
        </authorList>
    </citation>
    <scope>NUCLEOTIDE SEQUENCE [LARGE SCALE GENOMIC DNA]</scope>
    <source>
        <strain evidence="3">ATCC 700099 / DSM 44233 / CIP 104796 / JCM 9543 / NBRC 105858 / Y-104</strain>
    </source>
</reference>
<dbReference type="InParanoid" id="C8X7V5"/>
<dbReference type="FunCoup" id="C8X7V5">
    <property type="interactions" value="212"/>
</dbReference>
<dbReference type="Pfam" id="PF12697">
    <property type="entry name" value="Abhydrolase_6"/>
    <property type="match status" value="1"/>
</dbReference>
<dbReference type="AlphaFoldDB" id="C8X7V5"/>
<accession>C8X7V5</accession>
<dbReference type="SUPFAM" id="SSF53474">
    <property type="entry name" value="alpha/beta-Hydrolases"/>
    <property type="match status" value="1"/>
</dbReference>
<gene>
    <name evidence="2" type="ordered locus">Namu_4681</name>
</gene>
<evidence type="ECO:0000313" key="2">
    <source>
        <dbReference type="EMBL" id="ACV80958.1"/>
    </source>
</evidence>
<dbReference type="GO" id="GO:0016787">
    <property type="term" value="F:hydrolase activity"/>
    <property type="evidence" value="ECO:0007669"/>
    <property type="project" value="UniProtKB-KW"/>
</dbReference>